<dbReference type="InterPro" id="IPR015856">
    <property type="entry name" value="ABC_transpr_CbiO/EcfA_su"/>
</dbReference>
<dbReference type="InterPro" id="IPR050095">
    <property type="entry name" value="ECF_ABC_transporter_ATP-bd"/>
</dbReference>
<dbReference type="PROSITE" id="PS00211">
    <property type="entry name" value="ABC_TRANSPORTER_1"/>
    <property type="match status" value="1"/>
</dbReference>
<dbReference type="InterPro" id="IPR027417">
    <property type="entry name" value="P-loop_NTPase"/>
</dbReference>
<dbReference type="PANTHER" id="PTHR43553:SF24">
    <property type="entry name" value="ENERGY-COUPLING FACTOR TRANSPORTER ATP-BINDING PROTEIN ECFA1"/>
    <property type="match status" value="1"/>
</dbReference>
<proteinExistence type="inferred from homology"/>
<dbReference type="AlphaFoldDB" id="A0A1T4NYH3"/>
<dbReference type="GO" id="GO:0016887">
    <property type="term" value="F:ATP hydrolysis activity"/>
    <property type="evidence" value="ECO:0007669"/>
    <property type="project" value="InterPro"/>
</dbReference>
<dbReference type="CDD" id="cd03225">
    <property type="entry name" value="ABC_cobalt_CbiO_domain1"/>
    <property type="match status" value="1"/>
</dbReference>
<accession>A0A1T4NYH3</accession>
<keyword evidence="7" id="KW-1185">Reference proteome</keyword>
<keyword evidence="4 6" id="KW-0067">ATP-binding</keyword>
<evidence type="ECO:0000313" key="7">
    <source>
        <dbReference type="Proteomes" id="UP000190135"/>
    </source>
</evidence>
<evidence type="ECO:0000313" key="6">
    <source>
        <dbReference type="EMBL" id="SJZ84265.1"/>
    </source>
</evidence>
<comment type="similarity">
    <text evidence="1">Belongs to the ABC transporter superfamily.</text>
</comment>
<evidence type="ECO:0000256" key="2">
    <source>
        <dbReference type="ARBA" id="ARBA00022448"/>
    </source>
</evidence>
<gene>
    <name evidence="6" type="ORF">SAMN05428963_103250</name>
</gene>
<dbReference type="SMART" id="SM00382">
    <property type="entry name" value="AAA"/>
    <property type="match status" value="1"/>
</dbReference>
<evidence type="ECO:0000256" key="3">
    <source>
        <dbReference type="ARBA" id="ARBA00022741"/>
    </source>
</evidence>
<dbReference type="GO" id="GO:0042626">
    <property type="term" value="F:ATPase-coupled transmembrane transporter activity"/>
    <property type="evidence" value="ECO:0007669"/>
    <property type="project" value="TreeGrafter"/>
</dbReference>
<dbReference type="GO" id="GO:0043190">
    <property type="term" value="C:ATP-binding cassette (ABC) transporter complex"/>
    <property type="evidence" value="ECO:0007669"/>
    <property type="project" value="TreeGrafter"/>
</dbReference>
<dbReference type="InterPro" id="IPR003439">
    <property type="entry name" value="ABC_transporter-like_ATP-bd"/>
</dbReference>
<keyword evidence="2" id="KW-0813">Transport</keyword>
<protein>
    <submittedName>
        <fullName evidence="6">Cobalt/nickel transport system ATP-binding protein</fullName>
    </submittedName>
</protein>
<dbReference type="Gene3D" id="3.40.50.300">
    <property type="entry name" value="P-loop containing nucleotide triphosphate hydrolases"/>
    <property type="match status" value="1"/>
</dbReference>
<organism evidence="6 7">
    <name type="scientific">Consotaella salsifontis</name>
    <dbReference type="NCBI Taxonomy" id="1365950"/>
    <lineage>
        <taxon>Bacteria</taxon>
        <taxon>Pseudomonadati</taxon>
        <taxon>Pseudomonadota</taxon>
        <taxon>Alphaproteobacteria</taxon>
        <taxon>Hyphomicrobiales</taxon>
        <taxon>Aurantimonadaceae</taxon>
        <taxon>Consotaella</taxon>
    </lineage>
</organism>
<dbReference type="Proteomes" id="UP000190135">
    <property type="component" value="Unassembled WGS sequence"/>
</dbReference>
<evidence type="ECO:0000256" key="1">
    <source>
        <dbReference type="ARBA" id="ARBA00005417"/>
    </source>
</evidence>
<evidence type="ECO:0000256" key="4">
    <source>
        <dbReference type="ARBA" id="ARBA00022840"/>
    </source>
</evidence>
<dbReference type="SUPFAM" id="SSF52540">
    <property type="entry name" value="P-loop containing nucleoside triphosphate hydrolases"/>
    <property type="match status" value="1"/>
</dbReference>
<dbReference type="EMBL" id="FUXL01000003">
    <property type="protein sequence ID" value="SJZ84265.1"/>
    <property type="molecule type" value="Genomic_DNA"/>
</dbReference>
<keyword evidence="3" id="KW-0547">Nucleotide-binding</keyword>
<dbReference type="STRING" id="1365950.SAMN05428963_103250"/>
<dbReference type="Pfam" id="PF00005">
    <property type="entry name" value="ABC_tran"/>
    <property type="match status" value="1"/>
</dbReference>
<dbReference type="InterPro" id="IPR003593">
    <property type="entry name" value="AAA+_ATPase"/>
</dbReference>
<feature type="domain" description="ABC transporter" evidence="5">
    <location>
        <begin position="5"/>
        <end position="235"/>
    </location>
</feature>
<dbReference type="OrthoDB" id="9810077at2"/>
<dbReference type="GO" id="GO:0005524">
    <property type="term" value="F:ATP binding"/>
    <property type="evidence" value="ECO:0007669"/>
    <property type="project" value="UniProtKB-KW"/>
</dbReference>
<dbReference type="RefSeq" id="WP_078707355.1">
    <property type="nucleotide sequence ID" value="NZ_FUXL01000003.1"/>
</dbReference>
<reference evidence="7" key="1">
    <citation type="submission" date="2017-02" db="EMBL/GenBank/DDBJ databases">
        <authorList>
            <person name="Varghese N."/>
            <person name="Submissions S."/>
        </authorList>
    </citation>
    <scope>NUCLEOTIDE SEQUENCE [LARGE SCALE GENOMIC DNA]</scope>
    <source>
        <strain evidence="7">USBA 369</strain>
    </source>
</reference>
<evidence type="ECO:0000259" key="5">
    <source>
        <dbReference type="PROSITE" id="PS50893"/>
    </source>
</evidence>
<sequence>MTALFSLDDVTVSRSGRVVLDRISLTLDPGERLALVGANGAGKTTLLRTLVGLESIKSGRLIAFGAERRVEKDFREVRARAGLLFQDPDDQLFSPTVMEDVAFGPLNLGLSLPDAARRAEETLEQLGLLHLKERITHHLSGGEKRLVSLASVLAMKPEALLLDEPTNALDEAHLRRLTEILAETQVAMLIVSHDHRFLEGLTTRAVLLENGSLTPARLHRHRHVSDEVHVHRGEDEHNHPER</sequence>
<dbReference type="PROSITE" id="PS50893">
    <property type="entry name" value="ABC_TRANSPORTER_2"/>
    <property type="match status" value="1"/>
</dbReference>
<name>A0A1T4NYH3_9HYPH</name>
<dbReference type="PANTHER" id="PTHR43553">
    <property type="entry name" value="HEAVY METAL TRANSPORTER"/>
    <property type="match status" value="1"/>
</dbReference>
<dbReference type="InterPro" id="IPR017871">
    <property type="entry name" value="ABC_transporter-like_CS"/>
</dbReference>